<dbReference type="AlphaFoldDB" id="A0A7H1N091"/>
<name>A0A7H1N091_9PROT</name>
<accession>A0A7H1N091</accession>
<organism evidence="1 2">
    <name type="scientific">Defluviicoccus vanus</name>
    <dbReference type="NCBI Taxonomy" id="111831"/>
    <lineage>
        <taxon>Bacteria</taxon>
        <taxon>Pseudomonadati</taxon>
        <taxon>Pseudomonadota</taxon>
        <taxon>Alphaproteobacteria</taxon>
        <taxon>Rhodospirillales</taxon>
        <taxon>Rhodospirillaceae</taxon>
        <taxon>Defluviicoccus</taxon>
    </lineage>
</organism>
<dbReference type="RefSeq" id="WP_190262639.1">
    <property type="nucleotide sequence ID" value="NZ_CP053923.1"/>
</dbReference>
<evidence type="ECO:0000313" key="2">
    <source>
        <dbReference type="Proteomes" id="UP000516369"/>
    </source>
</evidence>
<dbReference type="EMBL" id="CP053923">
    <property type="protein sequence ID" value="QNT69127.1"/>
    <property type="molecule type" value="Genomic_DNA"/>
</dbReference>
<evidence type="ECO:0000313" key="1">
    <source>
        <dbReference type="EMBL" id="QNT69127.1"/>
    </source>
</evidence>
<protein>
    <submittedName>
        <fullName evidence="1">Uncharacterized protein</fullName>
    </submittedName>
</protein>
<gene>
    <name evidence="1" type="ORF">HQ394_06915</name>
</gene>
<keyword evidence="2" id="KW-1185">Reference proteome</keyword>
<reference evidence="1 2" key="1">
    <citation type="submission" date="2020-05" db="EMBL/GenBank/DDBJ databases">
        <title>Complete closed genome sequence of Defluviicoccus vanus.</title>
        <authorList>
            <person name="Bessarab I."/>
            <person name="Arumugam K."/>
            <person name="Maszenan A.M."/>
            <person name="Seviour R.J."/>
            <person name="Williams R.B."/>
        </authorList>
    </citation>
    <scope>NUCLEOTIDE SEQUENCE [LARGE SCALE GENOMIC DNA]</scope>
    <source>
        <strain evidence="1 2">Ben 114</strain>
    </source>
</reference>
<dbReference type="Proteomes" id="UP000516369">
    <property type="component" value="Chromosome"/>
</dbReference>
<proteinExistence type="predicted"/>
<sequence length="47" mass="4996">MGDPSIFDLAAELNQRIADLAREILSEPAAIFLGEIQSAVPKRASIG</sequence>
<dbReference type="KEGG" id="dvn:HQ394_06915"/>